<dbReference type="Proteomes" id="UP000483004">
    <property type="component" value="Unassembled WGS sequence"/>
</dbReference>
<evidence type="ECO:0000313" key="5">
    <source>
        <dbReference type="Proteomes" id="UP000483004"/>
    </source>
</evidence>
<dbReference type="PANTHER" id="PTHR43244">
    <property type="match status" value="1"/>
</dbReference>
<dbReference type="RefSeq" id="WP_151539216.1">
    <property type="nucleotide sequence ID" value="NZ_WBMR01000013.1"/>
</dbReference>
<evidence type="ECO:0000259" key="3">
    <source>
        <dbReference type="Pfam" id="PF00296"/>
    </source>
</evidence>
<gene>
    <name evidence="4" type="ORF">F9B16_07370</name>
</gene>
<dbReference type="EMBL" id="WBMR01000013">
    <property type="protein sequence ID" value="KAB2386310.1"/>
    <property type="molecule type" value="Genomic_DNA"/>
</dbReference>
<dbReference type="OrthoDB" id="675245at2"/>
<organism evidence="4 5">
    <name type="scientific">Actinomadura montaniterrae</name>
    <dbReference type="NCBI Taxonomy" id="1803903"/>
    <lineage>
        <taxon>Bacteria</taxon>
        <taxon>Bacillati</taxon>
        <taxon>Actinomycetota</taxon>
        <taxon>Actinomycetes</taxon>
        <taxon>Streptosporangiales</taxon>
        <taxon>Thermomonosporaceae</taxon>
        <taxon>Actinomadura</taxon>
    </lineage>
</organism>
<dbReference type="Pfam" id="PF00296">
    <property type="entry name" value="Bac_luciferase"/>
    <property type="match status" value="1"/>
</dbReference>
<name>A0A6L3W6T9_9ACTN</name>
<dbReference type="NCBIfam" id="TIGR03564">
    <property type="entry name" value="F420_MSMEG_4879"/>
    <property type="match status" value="1"/>
</dbReference>
<dbReference type="InterPro" id="IPR019910">
    <property type="entry name" value="Lucif-like_OxRdtase_MSMEG_4879"/>
</dbReference>
<dbReference type="EC" id="1.-.-.-" evidence="4"/>
<dbReference type="PANTHER" id="PTHR43244:SF1">
    <property type="entry name" value="5,10-METHYLENETETRAHYDROMETHANOPTERIN REDUCTASE"/>
    <property type="match status" value="1"/>
</dbReference>
<dbReference type="InterPro" id="IPR011251">
    <property type="entry name" value="Luciferase-like_dom"/>
</dbReference>
<dbReference type="SUPFAM" id="SSF51679">
    <property type="entry name" value="Bacterial luciferase-like"/>
    <property type="match status" value="1"/>
</dbReference>
<sequence length="316" mass="33231">MRIGLTGGASTPDKIVHQARRAEDDGFTSLWYASNVCGDPLTPMALAGRETSAIELGTAVLQTYPCHPLLQANRAASAAATMGRPGLTLGIGPSHASIVRDAYGMSYDHPGRNAEEYTRILARLLRGEDVDFHGEDWTTRSTDRMAPLPHPVPVLLSALSPRLLRAAGRHADGTILWMAPVKAIDGHIAPHIHAAAAEAGRPAPRIVAGLPVAVHDDVTEARNAVAATSAAYADAPNYQRILALGGAATPADAAIVGTETSVRNQLRSLLDAGATDVWANIVPAGPDPAASRKRTRDLLRDLATPPPAARRGQRPT</sequence>
<comment type="caution">
    <text evidence="4">The sequence shown here is derived from an EMBL/GenBank/DDBJ whole genome shotgun (WGS) entry which is preliminary data.</text>
</comment>
<evidence type="ECO:0000313" key="4">
    <source>
        <dbReference type="EMBL" id="KAB2386310.1"/>
    </source>
</evidence>
<dbReference type="AlphaFoldDB" id="A0A6L3W6T9"/>
<dbReference type="Gene3D" id="3.20.20.30">
    <property type="entry name" value="Luciferase-like domain"/>
    <property type="match status" value="1"/>
</dbReference>
<dbReference type="GO" id="GO:0016705">
    <property type="term" value="F:oxidoreductase activity, acting on paired donors, with incorporation or reduction of molecular oxygen"/>
    <property type="evidence" value="ECO:0007669"/>
    <property type="project" value="InterPro"/>
</dbReference>
<keyword evidence="5" id="KW-1185">Reference proteome</keyword>
<feature type="region of interest" description="Disordered" evidence="2">
    <location>
        <begin position="284"/>
        <end position="316"/>
    </location>
</feature>
<reference evidence="4 5" key="1">
    <citation type="submission" date="2019-09" db="EMBL/GenBank/DDBJ databases">
        <title>Actinomadura physcomitrii sp. nov., a novel actinomycete isolated from moss [Physcomitrium sphaericum (Ludw) Fuernr].</title>
        <authorList>
            <person name="Liu C."/>
            <person name="Zhuang X."/>
        </authorList>
    </citation>
    <scope>NUCLEOTIDE SEQUENCE [LARGE SCALE GENOMIC DNA]</scope>
    <source>
        <strain evidence="4 5">CYP1-1B</strain>
    </source>
</reference>
<evidence type="ECO:0000256" key="1">
    <source>
        <dbReference type="ARBA" id="ARBA00023002"/>
    </source>
</evidence>
<dbReference type="CDD" id="cd01097">
    <property type="entry name" value="Tetrahydromethanopterin_reductase"/>
    <property type="match status" value="1"/>
</dbReference>
<protein>
    <submittedName>
        <fullName evidence="4">TIGR03564 family F420-dependent LLM class oxidoreductase</fullName>
        <ecNumber evidence="4">1.-.-.-</ecNumber>
    </submittedName>
</protein>
<evidence type="ECO:0000256" key="2">
    <source>
        <dbReference type="SAM" id="MobiDB-lite"/>
    </source>
</evidence>
<dbReference type="InterPro" id="IPR050564">
    <property type="entry name" value="F420-G6PD/mer"/>
</dbReference>
<keyword evidence="1 4" id="KW-0560">Oxidoreductase</keyword>
<feature type="domain" description="Luciferase-like" evidence="3">
    <location>
        <begin position="9"/>
        <end position="277"/>
    </location>
</feature>
<accession>A0A6L3W6T9</accession>
<dbReference type="InterPro" id="IPR036661">
    <property type="entry name" value="Luciferase-like_sf"/>
</dbReference>
<proteinExistence type="predicted"/>